<dbReference type="EMBL" id="CAJJDN010000085">
    <property type="protein sequence ID" value="CAD8105604.1"/>
    <property type="molecule type" value="Genomic_DNA"/>
</dbReference>
<dbReference type="AlphaFoldDB" id="A0A8S1PRJ8"/>
<proteinExistence type="predicted"/>
<sequence>MNSSKKFEKDNHFQAKSRMKTQYLCRICCIDIEVKLKRNKQLQFHQFYSKIAHQHTKIINLIFIMKSNIERILRNKIRIIVFIQKLKRIINHVFIYQGSQKDLIIFYIFNLKIATSKICHQQALQWYDKALIINQLEQMQQQRKCSNKKKNFYERMFQSHKQIVQKPQEKNFKKSSINYITQFLNYMDYPGNFQLYQNNTNQILFLFSSFIQRPILYLKFIWKKYKLNIGRLW</sequence>
<evidence type="ECO:0000313" key="1">
    <source>
        <dbReference type="EMBL" id="CAD8105604.1"/>
    </source>
</evidence>
<dbReference type="Proteomes" id="UP000692954">
    <property type="component" value="Unassembled WGS sequence"/>
</dbReference>
<protein>
    <submittedName>
        <fullName evidence="1">Uncharacterized protein</fullName>
    </submittedName>
</protein>
<gene>
    <name evidence="1" type="ORF">PSON_ATCC_30995.1.T0850007</name>
</gene>
<organism evidence="1 2">
    <name type="scientific">Paramecium sonneborni</name>
    <dbReference type="NCBI Taxonomy" id="65129"/>
    <lineage>
        <taxon>Eukaryota</taxon>
        <taxon>Sar</taxon>
        <taxon>Alveolata</taxon>
        <taxon>Ciliophora</taxon>
        <taxon>Intramacronucleata</taxon>
        <taxon>Oligohymenophorea</taxon>
        <taxon>Peniculida</taxon>
        <taxon>Parameciidae</taxon>
        <taxon>Paramecium</taxon>
    </lineage>
</organism>
<name>A0A8S1PRJ8_9CILI</name>
<evidence type="ECO:0000313" key="2">
    <source>
        <dbReference type="Proteomes" id="UP000692954"/>
    </source>
</evidence>
<comment type="caution">
    <text evidence="1">The sequence shown here is derived from an EMBL/GenBank/DDBJ whole genome shotgun (WGS) entry which is preliminary data.</text>
</comment>
<accession>A0A8S1PRJ8</accession>
<reference evidence="1" key="1">
    <citation type="submission" date="2021-01" db="EMBL/GenBank/DDBJ databases">
        <authorList>
            <consortium name="Genoscope - CEA"/>
            <person name="William W."/>
        </authorList>
    </citation>
    <scope>NUCLEOTIDE SEQUENCE</scope>
</reference>
<keyword evidence="2" id="KW-1185">Reference proteome</keyword>